<reference evidence="2 3" key="1">
    <citation type="submission" date="2016-10" db="EMBL/GenBank/DDBJ databases">
        <authorList>
            <person name="Varghese N."/>
        </authorList>
    </citation>
    <scope>NUCLEOTIDE SEQUENCE [LARGE SCALE GENOMIC DNA]</scope>
</reference>
<proteinExistence type="predicted"/>
<feature type="compositionally biased region" description="Polar residues" evidence="1">
    <location>
        <begin position="294"/>
        <end position="310"/>
    </location>
</feature>
<name>A0A1Y6LWN1_ZYMTR</name>
<protein>
    <submittedName>
        <fullName evidence="2">Uncharacterized protein</fullName>
    </submittedName>
</protein>
<evidence type="ECO:0000313" key="2">
    <source>
        <dbReference type="EMBL" id="SMY28782.1"/>
    </source>
</evidence>
<feature type="region of interest" description="Disordered" evidence="1">
    <location>
        <begin position="285"/>
        <end position="375"/>
    </location>
</feature>
<sequence length="542" mass="59863">MALSYDSGLSWPAAKALFENATYKFTNDDCVLLADWYTYREIADRRVEQGFKSGDPYNAVLNGVKVKAKALCKSQGLDFEKWKEAFDIRRKRNIQNREGGTKNLPDAASGRFGTFATKSSTKTSPTSNAAPQSLPAVHRHNALATPLVPAAEPSAQDARLATGLHPQLTSQYWNVPPWSRPSNLSTTQPADDVYIGTPYVQHHQNPPKPLGWPKRPVSGVDTSVTRANFPVAGPSLDPYPTIVQSYSARHGCYVERPLIDFPRTESGLYMVGDEDSHNAIYATPGARTEPATVPPSQTASAPAKQAQNFVDLTLSDEEEQRSTMQNDTPSPPNRHPQNSRQSNLQSAQNASTAASPQQERSVWSPNVGQSAMAAPQKKIPIRMTVLGRDGEGVPASSTVRKRVAVKPSSAEIINNAQNSKGFFELSELFDSIKCDLSHVGEPDEMLQKFERDCSDGDMFQSFRSRSGEEQADFVAWAIGRWNAESEVENTTFMTFVWNYLEQYEALKHQMDSELAAKLLEEEQETVNGQMGMEGLENLDEVL</sequence>
<gene>
    <name evidence="2" type="ORF">ZT1A5_G10228</name>
</gene>
<accession>A0A1Y6LWN1</accession>
<feature type="compositionally biased region" description="Polar residues" evidence="1">
    <location>
        <begin position="335"/>
        <end position="369"/>
    </location>
</feature>
<evidence type="ECO:0000313" key="3">
    <source>
        <dbReference type="Proteomes" id="UP000215453"/>
    </source>
</evidence>
<dbReference type="EMBL" id="LT882686">
    <property type="protein sequence ID" value="SMY28782.1"/>
    <property type="molecule type" value="Genomic_DNA"/>
</dbReference>
<dbReference type="Proteomes" id="UP000215453">
    <property type="component" value="Chromosome 11"/>
</dbReference>
<evidence type="ECO:0000256" key="1">
    <source>
        <dbReference type="SAM" id="MobiDB-lite"/>
    </source>
</evidence>
<organism evidence="2 3">
    <name type="scientific">Zymoseptoria tritici ST99CH_1A5</name>
    <dbReference type="NCBI Taxonomy" id="1276529"/>
    <lineage>
        <taxon>Eukaryota</taxon>
        <taxon>Fungi</taxon>
        <taxon>Dikarya</taxon>
        <taxon>Ascomycota</taxon>
        <taxon>Pezizomycotina</taxon>
        <taxon>Dothideomycetes</taxon>
        <taxon>Dothideomycetidae</taxon>
        <taxon>Mycosphaerellales</taxon>
        <taxon>Mycosphaerellaceae</taxon>
        <taxon>Zymoseptoria</taxon>
    </lineage>
</organism>
<dbReference type="AlphaFoldDB" id="A0A1Y6LWN1"/>
<feature type="region of interest" description="Disordered" evidence="1">
    <location>
        <begin position="97"/>
        <end position="132"/>
    </location>
</feature>
<feature type="compositionally biased region" description="Low complexity" evidence="1">
    <location>
        <begin position="117"/>
        <end position="127"/>
    </location>
</feature>